<gene>
    <name evidence="1" type="ORF">JGI1_01450</name>
</gene>
<dbReference type="PROSITE" id="PS51257">
    <property type="entry name" value="PROKAR_LIPOPROTEIN"/>
    <property type="match status" value="1"/>
</dbReference>
<sequence length="219" mass="23819">MAIKFLIVSLSIFAFGCARIYYPALWNSVPPVSTPHVVRENLAVFMSAHYNNSSGFYEGELNNSYHLNLSLAGGGDFYKGSIGGFAYFGNYRQLSYFGFGFSPDVDIFVSLGVVDVGVGASSGIFGEFGDYTNFRRDRGDVLGGFPAEMGGFVFVYNFLQFNFSKNDKLALRVNFGLPGFISANLSFFNIKYGGLWVGSGIGENGNFEIASVGVSLKVK</sequence>
<dbReference type="RefSeq" id="WP_140945190.1">
    <property type="nucleotide sequence ID" value="NZ_FAOO01000009.1"/>
</dbReference>
<dbReference type="Proteomes" id="UP000320623">
    <property type="component" value="Unassembled WGS sequence"/>
</dbReference>
<reference evidence="2" key="1">
    <citation type="submission" date="2015-11" db="EMBL/GenBank/DDBJ databases">
        <authorList>
            <person name="Varghese N."/>
        </authorList>
    </citation>
    <scope>NUCLEOTIDE SEQUENCE [LARGE SCALE GENOMIC DNA]</scope>
</reference>
<dbReference type="OrthoDB" id="9967662at2"/>
<accession>A0A0S4N614</accession>
<organism evidence="1 2">
    <name type="scientific">Candidatus Thermokryptus mobilis</name>
    <dbReference type="NCBI Taxonomy" id="1643428"/>
    <lineage>
        <taxon>Bacteria</taxon>
        <taxon>Pseudomonadati</taxon>
        <taxon>Candidatus Kryptoniota</taxon>
        <taxon>Candidatus Thermokryptus</taxon>
    </lineage>
</organism>
<proteinExistence type="predicted"/>
<keyword evidence="2" id="KW-1185">Reference proteome</keyword>
<evidence type="ECO:0000313" key="1">
    <source>
        <dbReference type="EMBL" id="CUU06216.1"/>
    </source>
</evidence>
<name>A0A0S4N614_9BACT</name>
<dbReference type="AlphaFoldDB" id="A0A0S4N614"/>
<dbReference type="EMBL" id="FAOO01000009">
    <property type="protein sequence ID" value="CUU06216.1"/>
    <property type="molecule type" value="Genomic_DNA"/>
</dbReference>
<evidence type="ECO:0008006" key="3">
    <source>
        <dbReference type="Google" id="ProtNLM"/>
    </source>
</evidence>
<evidence type="ECO:0000313" key="2">
    <source>
        <dbReference type="Proteomes" id="UP000320623"/>
    </source>
</evidence>
<protein>
    <recommendedName>
        <fullName evidence="3">Lipoprotein</fullName>
    </recommendedName>
</protein>